<keyword evidence="4" id="KW-1185">Reference proteome</keyword>
<gene>
    <name evidence="3" type="ORF">D7322_06495</name>
</gene>
<evidence type="ECO:0000259" key="2">
    <source>
        <dbReference type="SMART" id="SM00849"/>
    </source>
</evidence>
<dbReference type="PANTHER" id="PTHR15032:SF4">
    <property type="entry name" value="N-ACYL-PHOSPHATIDYLETHANOLAMINE-HYDROLYZING PHOSPHOLIPASE D"/>
    <property type="match status" value="1"/>
</dbReference>
<dbReference type="Gene3D" id="3.60.15.10">
    <property type="entry name" value="Ribonuclease Z/Hydroxyacylglutathione hydrolase-like"/>
    <property type="match status" value="1"/>
</dbReference>
<evidence type="ECO:0000256" key="1">
    <source>
        <dbReference type="SAM" id="Phobius"/>
    </source>
</evidence>
<keyword evidence="1" id="KW-0472">Membrane</keyword>
<organism evidence="3 4">
    <name type="scientific">Sphingobacterium puteale</name>
    <dbReference type="NCBI Taxonomy" id="2420510"/>
    <lineage>
        <taxon>Bacteria</taxon>
        <taxon>Pseudomonadati</taxon>
        <taxon>Bacteroidota</taxon>
        <taxon>Sphingobacteriia</taxon>
        <taxon>Sphingobacteriales</taxon>
        <taxon>Sphingobacteriaceae</taxon>
        <taxon>Sphingobacterium</taxon>
    </lineage>
</organism>
<evidence type="ECO:0000313" key="3">
    <source>
        <dbReference type="EMBL" id="RKO72444.1"/>
    </source>
</evidence>
<dbReference type="OrthoDB" id="9805728at2"/>
<dbReference type="PIRSF" id="PIRSF038896">
    <property type="entry name" value="NAPE-PLD"/>
    <property type="match status" value="1"/>
</dbReference>
<sequence length="381" mass="43379">MKSKHKVTGFFRFLKWSALTLVVLIGLITLYMMHPQFGKRPSGERLKRIEQSKQFKDGKFRNSSPTPQLTQNWTVALSDYLFKKSDETSPKGRIPSVPVNWDSLFTKSHGLVWLGHSSYLLRTDGKTILVDPVLSGSISPIPGSGKAFAGADVTTADALPAIDYLFISHDHYDHMDYKTLKTLQPRVGKIIVGLGVGEHLEYWGYRNDQIIEKDWWEEVDLGNGFHVTVTPARHFSGRSIWSANTLWASYVLVTPSRKLYFGGDSGYDVHFKEIGEKLGPFDLAILENGQYDLSWKYIHMMPEEVVQAAKDLQAAALLPVHSSKFVLANHAWYEPLERISKEAQQQQQILITPRIGEVVDLDHADNGSSYWWRNYLIKQWN</sequence>
<protein>
    <submittedName>
        <fullName evidence="3">MBL fold metallo-hydrolase</fullName>
    </submittedName>
</protein>
<dbReference type="GO" id="GO:0008270">
    <property type="term" value="F:zinc ion binding"/>
    <property type="evidence" value="ECO:0007669"/>
    <property type="project" value="InterPro"/>
</dbReference>
<dbReference type="Pfam" id="PF12706">
    <property type="entry name" value="Lactamase_B_2"/>
    <property type="match status" value="1"/>
</dbReference>
<dbReference type="SUPFAM" id="SSF56281">
    <property type="entry name" value="Metallo-hydrolase/oxidoreductase"/>
    <property type="match status" value="1"/>
</dbReference>
<keyword evidence="3" id="KW-0378">Hydrolase</keyword>
<dbReference type="RefSeq" id="WP_121122440.1">
    <property type="nucleotide sequence ID" value="NZ_RBWS01000005.1"/>
</dbReference>
<dbReference type="EMBL" id="RBWS01000005">
    <property type="protein sequence ID" value="RKO72444.1"/>
    <property type="molecule type" value="Genomic_DNA"/>
</dbReference>
<accession>A0A420W1M4</accession>
<keyword evidence="1" id="KW-0812">Transmembrane</keyword>
<dbReference type="SMART" id="SM00849">
    <property type="entry name" value="Lactamase_B"/>
    <property type="match status" value="1"/>
</dbReference>
<dbReference type="InterPro" id="IPR024884">
    <property type="entry name" value="NAPE-PLD"/>
</dbReference>
<dbReference type="GO" id="GO:0070290">
    <property type="term" value="F:N-acylphosphatidylethanolamine-specific phospholipase D activity"/>
    <property type="evidence" value="ECO:0007669"/>
    <property type="project" value="InterPro"/>
</dbReference>
<comment type="caution">
    <text evidence="3">The sequence shown here is derived from an EMBL/GenBank/DDBJ whole genome shotgun (WGS) entry which is preliminary data.</text>
</comment>
<dbReference type="InterPro" id="IPR001279">
    <property type="entry name" value="Metallo-B-lactamas"/>
</dbReference>
<keyword evidence="1" id="KW-1133">Transmembrane helix</keyword>
<name>A0A420W1M4_9SPHI</name>
<feature type="domain" description="Metallo-beta-lactamase" evidence="2">
    <location>
        <begin position="115"/>
        <end position="321"/>
    </location>
</feature>
<evidence type="ECO:0000313" key="4">
    <source>
        <dbReference type="Proteomes" id="UP000282423"/>
    </source>
</evidence>
<dbReference type="GO" id="GO:0005737">
    <property type="term" value="C:cytoplasm"/>
    <property type="evidence" value="ECO:0007669"/>
    <property type="project" value="TreeGrafter"/>
</dbReference>
<dbReference type="Proteomes" id="UP000282423">
    <property type="component" value="Unassembled WGS sequence"/>
</dbReference>
<proteinExistence type="predicted"/>
<dbReference type="PANTHER" id="PTHR15032">
    <property type="entry name" value="N-ACYL-PHOSPHATIDYLETHANOLAMINE-HYDROLYZING PHOSPHOLIPASE D"/>
    <property type="match status" value="1"/>
</dbReference>
<dbReference type="AlphaFoldDB" id="A0A420W1M4"/>
<reference evidence="3 4" key="1">
    <citation type="submission" date="2018-10" db="EMBL/GenBank/DDBJ databases">
        <title>Sphingobacterium sp. M05W1-28.</title>
        <authorList>
            <person name="Cai H."/>
        </authorList>
    </citation>
    <scope>NUCLEOTIDE SEQUENCE [LARGE SCALE GENOMIC DNA]</scope>
    <source>
        <strain evidence="3 4">M05W1-28</strain>
    </source>
</reference>
<feature type="transmembrane region" description="Helical" evidence="1">
    <location>
        <begin position="12"/>
        <end position="33"/>
    </location>
</feature>
<dbReference type="InterPro" id="IPR036866">
    <property type="entry name" value="RibonucZ/Hydroxyglut_hydro"/>
</dbReference>